<reference evidence="3 4" key="1">
    <citation type="submission" date="2015-09" db="EMBL/GenBank/DDBJ databases">
        <title>Host preference determinants of Valsa canker pathogens revealed by comparative genomics.</title>
        <authorList>
            <person name="Yin Z."/>
            <person name="Huang L."/>
        </authorList>
    </citation>
    <scope>NUCLEOTIDE SEQUENCE [LARGE SCALE GENOMIC DNA]</scope>
    <source>
        <strain evidence="3 4">03-1</strain>
    </source>
</reference>
<feature type="region of interest" description="Disordered" evidence="2">
    <location>
        <begin position="1"/>
        <end position="51"/>
    </location>
</feature>
<accession>A0A423X211</accession>
<proteinExistence type="predicted"/>
<evidence type="ECO:0000313" key="3">
    <source>
        <dbReference type="EMBL" id="ROW09844.1"/>
    </source>
</evidence>
<evidence type="ECO:0000256" key="2">
    <source>
        <dbReference type="SAM" id="MobiDB-lite"/>
    </source>
</evidence>
<keyword evidence="1" id="KW-0175">Coiled coil</keyword>
<organism evidence="3 4">
    <name type="scientific">Cytospora schulzeri</name>
    <dbReference type="NCBI Taxonomy" id="448051"/>
    <lineage>
        <taxon>Eukaryota</taxon>
        <taxon>Fungi</taxon>
        <taxon>Dikarya</taxon>
        <taxon>Ascomycota</taxon>
        <taxon>Pezizomycotina</taxon>
        <taxon>Sordariomycetes</taxon>
        <taxon>Sordariomycetidae</taxon>
        <taxon>Diaporthales</taxon>
        <taxon>Cytosporaceae</taxon>
        <taxon>Cytospora</taxon>
    </lineage>
</organism>
<evidence type="ECO:0000256" key="1">
    <source>
        <dbReference type="SAM" id="Coils"/>
    </source>
</evidence>
<feature type="coiled-coil region" evidence="1">
    <location>
        <begin position="163"/>
        <end position="197"/>
    </location>
</feature>
<keyword evidence="4" id="KW-1185">Reference proteome</keyword>
<gene>
    <name evidence="3" type="ORF">VMCG_02167</name>
</gene>
<protein>
    <submittedName>
        <fullName evidence="3">Uncharacterized protein</fullName>
    </submittedName>
</protein>
<comment type="caution">
    <text evidence="3">The sequence shown here is derived from an EMBL/GenBank/DDBJ whole genome shotgun (WGS) entry which is preliminary data.</text>
</comment>
<name>A0A423X211_9PEZI</name>
<evidence type="ECO:0000313" key="4">
    <source>
        <dbReference type="Proteomes" id="UP000283895"/>
    </source>
</evidence>
<feature type="compositionally biased region" description="Acidic residues" evidence="2">
    <location>
        <begin position="34"/>
        <end position="47"/>
    </location>
</feature>
<dbReference type="AlphaFoldDB" id="A0A423X211"/>
<dbReference type="EMBL" id="LKEA01000004">
    <property type="protein sequence ID" value="ROW09844.1"/>
    <property type="molecule type" value="Genomic_DNA"/>
</dbReference>
<dbReference type="Proteomes" id="UP000283895">
    <property type="component" value="Unassembled WGS sequence"/>
</dbReference>
<dbReference type="OrthoDB" id="5244258at2759"/>
<sequence length="217" mass="24146">MPAGNTRHRAQRRKARDANMSDQEDNDIRRNTSSEDEDGGAFDDADTDFSASLIPTADPAVTSLVQSATQQMGLPCADGAALALAAMQQPNSQDAIRFLAAASVKANMDTQQLQQQRILTSNHATQAMTTADLASEGLRNSDVTYDNRHKRQDTINEQTDMSLQHLHSTNEKHQRLIEDLQNRTARLEDMLRRLVMMLLNNNADADQIAEMLRELNL</sequence>
<feature type="compositionally biased region" description="Basic residues" evidence="2">
    <location>
        <begin position="1"/>
        <end position="15"/>
    </location>
</feature>